<gene>
    <name evidence="1" type="ORF">L1987_42579</name>
</gene>
<comment type="caution">
    <text evidence="1">The sequence shown here is derived from an EMBL/GenBank/DDBJ whole genome shotgun (WGS) entry which is preliminary data.</text>
</comment>
<reference evidence="2" key="1">
    <citation type="journal article" date="2022" name="Mol. Ecol. Resour.">
        <title>The genomes of chicory, endive, great burdock and yacon provide insights into Asteraceae palaeo-polyploidization history and plant inulin production.</title>
        <authorList>
            <person name="Fan W."/>
            <person name="Wang S."/>
            <person name="Wang H."/>
            <person name="Wang A."/>
            <person name="Jiang F."/>
            <person name="Liu H."/>
            <person name="Zhao H."/>
            <person name="Xu D."/>
            <person name="Zhang Y."/>
        </authorList>
    </citation>
    <scope>NUCLEOTIDE SEQUENCE [LARGE SCALE GENOMIC DNA]</scope>
    <source>
        <strain evidence="2">cv. Yunnan</strain>
    </source>
</reference>
<dbReference type="Proteomes" id="UP001056120">
    <property type="component" value="Linkage Group LG14"/>
</dbReference>
<dbReference type="EMBL" id="CM042031">
    <property type="protein sequence ID" value="KAI3783495.1"/>
    <property type="molecule type" value="Genomic_DNA"/>
</dbReference>
<sequence length="135" mass="14654">MLCIAVIHKFLVGNGAGIFGVNCKGYFVCVALWIGPVGTSEEIEGCHHVDLNQGSNVEIILHSQVETKARLAQLVERKALNLVVVNSSPTVGDLFFWLSGVVWSLMDAINKAMEEPTIVGQAAKTLASRSRLYNQ</sequence>
<keyword evidence="2" id="KW-1185">Reference proteome</keyword>
<organism evidence="1 2">
    <name type="scientific">Smallanthus sonchifolius</name>
    <dbReference type="NCBI Taxonomy" id="185202"/>
    <lineage>
        <taxon>Eukaryota</taxon>
        <taxon>Viridiplantae</taxon>
        <taxon>Streptophyta</taxon>
        <taxon>Embryophyta</taxon>
        <taxon>Tracheophyta</taxon>
        <taxon>Spermatophyta</taxon>
        <taxon>Magnoliopsida</taxon>
        <taxon>eudicotyledons</taxon>
        <taxon>Gunneridae</taxon>
        <taxon>Pentapetalae</taxon>
        <taxon>asterids</taxon>
        <taxon>campanulids</taxon>
        <taxon>Asterales</taxon>
        <taxon>Asteraceae</taxon>
        <taxon>Asteroideae</taxon>
        <taxon>Heliantheae alliance</taxon>
        <taxon>Millerieae</taxon>
        <taxon>Smallanthus</taxon>
    </lineage>
</organism>
<protein>
    <submittedName>
        <fullName evidence="1">Uncharacterized protein</fullName>
    </submittedName>
</protein>
<evidence type="ECO:0000313" key="1">
    <source>
        <dbReference type="EMBL" id="KAI3783495.1"/>
    </source>
</evidence>
<proteinExistence type="predicted"/>
<evidence type="ECO:0000313" key="2">
    <source>
        <dbReference type="Proteomes" id="UP001056120"/>
    </source>
</evidence>
<reference evidence="1 2" key="2">
    <citation type="journal article" date="2022" name="Mol. Ecol. Resour.">
        <title>The genomes of chicory, endive, great burdock and yacon provide insights into Asteraceae paleo-polyploidization history and plant inulin production.</title>
        <authorList>
            <person name="Fan W."/>
            <person name="Wang S."/>
            <person name="Wang H."/>
            <person name="Wang A."/>
            <person name="Jiang F."/>
            <person name="Liu H."/>
            <person name="Zhao H."/>
            <person name="Xu D."/>
            <person name="Zhang Y."/>
        </authorList>
    </citation>
    <scope>NUCLEOTIDE SEQUENCE [LARGE SCALE GENOMIC DNA]</scope>
    <source>
        <strain evidence="2">cv. Yunnan</strain>
        <tissue evidence="1">Leaves</tissue>
    </source>
</reference>
<accession>A0ACB9GJ62</accession>
<name>A0ACB9GJ62_9ASTR</name>